<feature type="region of interest" description="Disordered" evidence="1">
    <location>
        <begin position="135"/>
        <end position="163"/>
    </location>
</feature>
<dbReference type="AlphaFoldDB" id="A0A850X3S3"/>
<proteinExistence type="predicted"/>
<protein>
    <submittedName>
        <fullName evidence="2">CE295 protein</fullName>
    </submittedName>
</protein>
<feature type="compositionally biased region" description="Polar residues" evidence="1">
    <location>
        <begin position="140"/>
        <end position="150"/>
    </location>
</feature>
<sequence length="211" mass="23791">VRGRPCDLSSTISSGSFLTSEMLDASPTGTGLSSDSTEDQSWRETTSRPWNPLLPFTLRQRQENLSRVSETQLPKEEIHLYKESQIRQISRKCTGPLKSYLEDNSNFQALAAEFDFPEMERPLLNFHHQTFQPLEPSLDLDTSSSSQYRISQDRELSKNSKVSTKSQDKAMFLEVGNSNLNIQRNSLLSAFETNRSNSFTAAAESIKESAT</sequence>
<organism evidence="2 3">
    <name type="scientific">Piaya cayana</name>
    <name type="common">Common squirrel cuckoo</name>
    <dbReference type="NCBI Taxonomy" id="33601"/>
    <lineage>
        <taxon>Eukaryota</taxon>
        <taxon>Metazoa</taxon>
        <taxon>Chordata</taxon>
        <taxon>Craniata</taxon>
        <taxon>Vertebrata</taxon>
        <taxon>Euteleostomi</taxon>
        <taxon>Archelosauria</taxon>
        <taxon>Archosauria</taxon>
        <taxon>Dinosauria</taxon>
        <taxon>Saurischia</taxon>
        <taxon>Theropoda</taxon>
        <taxon>Coelurosauria</taxon>
        <taxon>Aves</taxon>
        <taxon>Neognathae</taxon>
        <taxon>Neoaves</taxon>
        <taxon>Otidimorphae</taxon>
        <taxon>Cuculiformes</taxon>
        <taxon>Coccyzidae</taxon>
        <taxon>Piaya</taxon>
    </lineage>
</organism>
<feature type="region of interest" description="Disordered" evidence="1">
    <location>
        <begin position="19"/>
        <end position="46"/>
    </location>
</feature>
<name>A0A850X3S3_PIACA</name>
<dbReference type="EMBL" id="WAAB01014020">
    <property type="protein sequence ID" value="NWH76524.1"/>
    <property type="molecule type" value="Genomic_DNA"/>
</dbReference>
<dbReference type="Proteomes" id="UP000653271">
    <property type="component" value="Unassembled WGS sequence"/>
</dbReference>
<dbReference type="OrthoDB" id="9390335at2759"/>
<reference evidence="2" key="1">
    <citation type="submission" date="2019-09" db="EMBL/GenBank/DDBJ databases">
        <title>Bird 10,000 Genomes (B10K) Project - Family phase.</title>
        <authorList>
            <person name="Zhang G."/>
        </authorList>
    </citation>
    <scope>NUCLEOTIDE SEQUENCE</scope>
    <source>
        <strain evidence="2">B10K-DU-008-47</strain>
        <tissue evidence="2">Mixed tissue sample</tissue>
    </source>
</reference>
<feature type="non-terminal residue" evidence="2">
    <location>
        <position position="211"/>
    </location>
</feature>
<evidence type="ECO:0000313" key="2">
    <source>
        <dbReference type="EMBL" id="NWH76524.1"/>
    </source>
</evidence>
<comment type="caution">
    <text evidence="2">The sequence shown here is derived from an EMBL/GenBank/DDBJ whole genome shotgun (WGS) entry which is preliminary data.</text>
</comment>
<keyword evidence="3" id="KW-1185">Reference proteome</keyword>
<evidence type="ECO:0000313" key="3">
    <source>
        <dbReference type="Proteomes" id="UP000653271"/>
    </source>
</evidence>
<evidence type="ECO:0000256" key="1">
    <source>
        <dbReference type="SAM" id="MobiDB-lite"/>
    </source>
</evidence>
<accession>A0A850X3S3</accession>
<gene>
    <name evidence="2" type="primary">Cep295_5</name>
    <name evidence="2" type="ORF">PIACAY_R15375</name>
</gene>
<feature type="non-terminal residue" evidence="2">
    <location>
        <position position="1"/>
    </location>
</feature>